<comment type="caution">
    <text evidence="2">The sequence shown here is derived from an EMBL/GenBank/DDBJ whole genome shotgun (WGS) entry which is preliminary data.</text>
</comment>
<keyword evidence="1" id="KW-0812">Transmembrane</keyword>
<organism evidence="2 3">
    <name type="scientific">Candidatus Lloydbacteria bacterium RIFCSPLOWO2_01_FULL_50_20</name>
    <dbReference type="NCBI Taxonomy" id="1798665"/>
    <lineage>
        <taxon>Bacteria</taxon>
        <taxon>Candidatus Lloydiibacteriota</taxon>
    </lineage>
</organism>
<evidence type="ECO:0000256" key="1">
    <source>
        <dbReference type="SAM" id="Phobius"/>
    </source>
</evidence>
<evidence type="ECO:0008006" key="4">
    <source>
        <dbReference type="Google" id="ProtNLM"/>
    </source>
</evidence>
<evidence type="ECO:0000313" key="2">
    <source>
        <dbReference type="EMBL" id="OGZ13101.1"/>
    </source>
</evidence>
<sequence>MWFWTLASLGLAGFLDLVAGVFFVHLLSLYFGHPLLWWQYAIGAALGASPDIDLLYAFFKKNLGGHHEYLTHRPIIGIPLAIIIGWFLGGAFWATAALIGVFWHYLHDTEGFLCLYDNGGLAWFWPFSKEYWGVRDFRVVSRMPEVHTRKEEDVFDNVYKVYLIPTRQAITEFLLTGIFFGYVIGDTLGVHISVAATYVFWVGVAALWIVYHCRSTQR</sequence>
<feature type="transmembrane region" description="Helical" evidence="1">
    <location>
        <begin position="188"/>
        <end position="211"/>
    </location>
</feature>
<proteinExistence type="predicted"/>
<dbReference type="Pfam" id="PF04307">
    <property type="entry name" value="YdjM"/>
    <property type="match status" value="1"/>
</dbReference>
<accession>A0A1G2DJJ0</accession>
<dbReference type="InterPro" id="IPR007404">
    <property type="entry name" value="YdjM-like"/>
</dbReference>
<evidence type="ECO:0000313" key="3">
    <source>
        <dbReference type="Proteomes" id="UP000178534"/>
    </source>
</evidence>
<protein>
    <recommendedName>
        <fullName evidence="4">Metal-dependent hydrolase</fullName>
    </recommendedName>
</protein>
<dbReference type="Proteomes" id="UP000178534">
    <property type="component" value="Unassembled WGS sequence"/>
</dbReference>
<reference evidence="2 3" key="1">
    <citation type="journal article" date="2016" name="Nat. Commun.">
        <title>Thousands of microbial genomes shed light on interconnected biogeochemical processes in an aquifer system.</title>
        <authorList>
            <person name="Anantharaman K."/>
            <person name="Brown C.T."/>
            <person name="Hug L.A."/>
            <person name="Sharon I."/>
            <person name="Castelle C.J."/>
            <person name="Probst A.J."/>
            <person name="Thomas B.C."/>
            <person name="Singh A."/>
            <person name="Wilkins M.J."/>
            <person name="Karaoz U."/>
            <person name="Brodie E.L."/>
            <person name="Williams K.H."/>
            <person name="Hubbard S.S."/>
            <person name="Banfield J.F."/>
        </authorList>
    </citation>
    <scope>NUCLEOTIDE SEQUENCE [LARGE SCALE GENOMIC DNA]</scope>
</reference>
<dbReference type="AlphaFoldDB" id="A0A1G2DJJ0"/>
<feature type="transmembrane region" description="Helical" evidence="1">
    <location>
        <begin position="36"/>
        <end position="59"/>
    </location>
</feature>
<keyword evidence="1" id="KW-1133">Transmembrane helix</keyword>
<name>A0A1G2DJJ0_9BACT</name>
<gene>
    <name evidence="2" type="ORF">A2942_01445</name>
</gene>
<feature type="transmembrane region" description="Helical" evidence="1">
    <location>
        <begin position="80"/>
        <end position="106"/>
    </location>
</feature>
<dbReference type="EMBL" id="MHLP01000012">
    <property type="protein sequence ID" value="OGZ13101.1"/>
    <property type="molecule type" value="Genomic_DNA"/>
</dbReference>
<keyword evidence="1" id="KW-0472">Membrane</keyword>